<keyword evidence="3" id="KW-1185">Reference proteome</keyword>
<dbReference type="EMBL" id="OU900095">
    <property type="protein sequence ID" value="CAG9858248.1"/>
    <property type="molecule type" value="Genomic_DNA"/>
</dbReference>
<reference evidence="2" key="1">
    <citation type="submission" date="2022-01" db="EMBL/GenBank/DDBJ databases">
        <authorList>
            <person name="King R."/>
        </authorList>
    </citation>
    <scope>NUCLEOTIDE SEQUENCE</scope>
</reference>
<name>A0A9N9TQ77_PHYSR</name>
<sequence length="134" mass="14407">MLKFVLAICLFGILAESIQGLYLQNYHRSLSICPDERNPGKLVAQEHVTKVLWNGIRVRIPEEGLLENTISCVLVTDQGSSGSTPVITQGGVGSNYVEILIAADLISGLNYNIEVYVNEPTTSSAATTLSTPGK</sequence>
<dbReference type="AlphaFoldDB" id="A0A9N9TQ77"/>
<evidence type="ECO:0000313" key="3">
    <source>
        <dbReference type="Proteomes" id="UP001153712"/>
    </source>
</evidence>
<gene>
    <name evidence="2" type="ORF">PHYEVI_LOCUS4638</name>
</gene>
<dbReference type="Pfam" id="PF15868">
    <property type="entry name" value="MBF2"/>
    <property type="match status" value="1"/>
</dbReference>
<organism evidence="2 3">
    <name type="scientific">Phyllotreta striolata</name>
    <name type="common">Striped flea beetle</name>
    <name type="synonym">Crioceris striolata</name>
    <dbReference type="NCBI Taxonomy" id="444603"/>
    <lineage>
        <taxon>Eukaryota</taxon>
        <taxon>Metazoa</taxon>
        <taxon>Ecdysozoa</taxon>
        <taxon>Arthropoda</taxon>
        <taxon>Hexapoda</taxon>
        <taxon>Insecta</taxon>
        <taxon>Pterygota</taxon>
        <taxon>Neoptera</taxon>
        <taxon>Endopterygota</taxon>
        <taxon>Coleoptera</taxon>
        <taxon>Polyphaga</taxon>
        <taxon>Cucujiformia</taxon>
        <taxon>Chrysomeloidea</taxon>
        <taxon>Chrysomelidae</taxon>
        <taxon>Galerucinae</taxon>
        <taxon>Alticini</taxon>
        <taxon>Phyllotreta</taxon>
    </lineage>
</organism>
<protein>
    <submittedName>
        <fullName evidence="2">Uncharacterized protein</fullName>
    </submittedName>
</protein>
<feature type="signal peptide" evidence="1">
    <location>
        <begin position="1"/>
        <end position="20"/>
    </location>
</feature>
<evidence type="ECO:0000313" key="2">
    <source>
        <dbReference type="EMBL" id="CAG9858248.1"/>
    </source>
</evidence>
<accession>A0A9N9TQ77</accession>
<proteinExistence type="predicted"/>
<evidence type="ECO:0000256" key="1">
    <source>
        <dbReference type="SAM" id="SignalP"/>
    </source>
</evidence>
<dbReference type="Proteomes" id="UP001153712">
    <property type="component" value="Chromosome 2"/>
</dbReference>
<dbReference type="InterPro" id="IPR031734">
    <property type="entry name" value="MBF2"/>
</dbReference>
<feature type="chain" id="PRO_5040258571" evidence="1">
    <location>
        <begin position="21"/>
        <end position="134"/>
    </location>
</feature>
<dbReference type="OrthoDB" id="6774264at2759"/>
<keyword evidence="1" id="KW-0732">Signal</keyword>